<evidence type="ECO:0000256" key="1">
    <source>
        <dbReference type="SAM" id="MobiDB-lite"/>
    </source>
</evidence>
<keyword evidence="2" id="KW-0472">Membrane</keyword>
<organism evidence="3 4">
    <name type="scientific">Paracoccus lichenicola</name>
    <dbReference type="NCBI Taxonomy" id="2665644"/>
    <lineage>
        <taxon>Bacteria</taxon>
        <taxon>Pseudomonadati</taxon>
        <taxon>Pseudomonadota</taxon>
        <taxon>Alphaproteobacteria</taxon>
        <taxon>Rhodobacterales</taxon>
        <taxon>Paracoccaceae</taxon>
        <taxon>Paracoccus</taxon>
    </lineage>
</organism>
<protein>
    <submittedName>
        <fullName evidence="3">Cbb3-type cytochrome oxidase assembly protein CcoS</fullName>
    </submittedName>
</protein>
<dbReference type="EMBL" id="WMBT01000002">
    <property type="protein sequence ID" value="MTD99427.1"/>
    <property type="molecule type" value="Genomic_DNA"/>
</dbReference>
<dbReference type="AlphaFoldDB" id="A0A6L6HQ51"/>
<keyword evidence="2" id="KW-0812">Transmembrane</keyword>
<reference evidence="3 4" key="1">
    <citation type="submission" date="2019-11" db="EMBL/GenBank/DDBJ databases">
        <authorList>
            <person name="Lang L."/>
        </authorList>
    </citation>
    <scope>NUCLEOTIDE SEQUENCE [LARGE SCALE GENOMIC DNA]</scope>
    <source>
        <strain evidence="3 4">YIM 132242</strain>
    </source>
</reference>
<evidence type="ECO:0000313" key="3">
    <source>
        <dbReference type="EMBL" id="MTD99427.1"/>
    </source>
</evidence>
<evidence type="ECO:0000256" key="2">
    <source>
        <dbReference type="SAM" id="Phobius"/>
    </source>
</evidence>
<gene>
    <name evidence="3" type="primary">ccoS</name>
    <name evidence="3" type="ORF">GIY56_03895</name>
</gene>
<evidence type="ECO:0000313" key="4">
    <source>
        <dbReference type="Proteomes" id="UP000481417"/>
    </source>
</evidence>
<dbReference type="NCBIfam" id="TIGR00847">
    <property type="entry name" value="ccoS"/>
    <property type="match status" value="1"/>
</dbReference>
<dbReference type="PANTHER" id="PTHR41532">
    <property type="entry name" value="FIXS PROTEIN"/>
    <property type="match status" value="1"/>
</dbReference>
<dbReference type="Pfam" id="PF03597">
    <property type="entry name" value="FixS"/>
    <property type="match status" value="1"/>
</dbReference>
<keyword evidence="4" id="KW-1185">Reference proteome</keyword>
<sequence length="53" mass="5936">MEILSILIPVSLGLGAAGLVAFIWALRSRQFEDPKGDAERILSDKWDDRPRPD</sequence>
<feature type="region of interest" description="Disordered" evidence="1">
    <location>
        <begin position="34"/>
        <end position="53"/>
    </location>
</feature>
<proteinExistence type="predicted"/>
<dbReference type="RefSeq" id="WP_154763514.1">
    <property type="nucleotide sequence ID" value="NZ_WMBT01000002.1"/>
</dbReference>
<keyword evidence="2" id="KW-1133">Transmembrane helix</keyword>
<dbReference type="InterPro" id="IPR004714">
    <property type="entry name" value="Cyt_oxidase_maturation_cbb3"/>
</dbReference>
<comment type="caution">
    <text evidence="3">The sequence shown here is derived from an EMBL/GenBank/DDBJ whole genome shotgun (WGS) entry which is preliminary data.</text>
</comment>
<dbReference type="Proteomes" id="UP000481417">
    <property type="component" value="Unassembled WGS sequence"/>
</dbReference>
<name>A0A6L6HQ51_9RHOB</name>
<feature type="transmembrane region" description="Helical" evidence="2">
    <location>
        <begin position="6"/>
        <end position="26"/>
    </location>
</feature>
<accession>A0A6L6HQ51</accession>
<dbReference type="PANTHER" id="PTHR41532:SF1">
    <property type="entry name" value="FIXS PROTEIN"/>
    <property type="match status" value="1"/>
</dbReference>